<accession>A0A127EH05</accession>
<protein>
    <submittedName>
        <fullName evidence="1">Uncharacterized protein</fullName>
    </submittedName>
</protein>
<dbReference type="OrthoDB" id="62792at2"/>
<sequence length="293" mass="34917">MKIHFKKFERNYYNDICNFLVEISKNNHRHINWNWARWEWMFFHPEFNRDLIDKIGLWFLDEKLIALATYDHYLGEGFFATKEGFNELQKEVLEYAVNNFSDENGLGIAVNDIDSKTLKLLKDNNFLRNEQTENILELKLDEVNFNLEPITGITFKSIDIEKDFYKHHELLWKGFNHEGQAPLDEDTINKQKLMLSAPHLNPLLHVVAKNKCNEYVAYCGLWFNDKTDYVYVEPVCTIPEYRNKGIARMVLMESLKRAYSLGAKKAYVISDSDFYKSLGFKQHSHYTFYWYNR</sequence>
<dbReference type="GO" id="GO:0016747">
    <property type="term" value="F:acyltransferase activity, transferring groups other than amino-acyl groups"/>
    <property type="evidence" value="ECO:0007669"/>
    <property type="project" value="InterPro"/>
</dbReference>
<dbReference type="AlphaFoldDB" id="A0A127EH05"/>
<gene>
    <name evidence="1" type="ORF">JFP838_05450</name>
</gene>
<dbReference type="CDD" id="cd04301">
    <property type="entry name" value="NAT_SF"/>
    <property type="match status" value="1"/>
</dbReference>
<dbReference type="PROSITE" id="PS51186">
    <property type="entry name" value="GNAT"/>
    <property type="match status" value="1"/>
</dbReference>
<name>A0A127EH05_CLOPF</name>
<organism evidence="1 2">
    <name type="scientific">Clostridium perfringens</name>
    <dbReference type="NCBI Taxonomy" id="1502"/>
    <lineage>
        <taxon>Bacteria</taxon>
        <taxon>Bacillati</taxon>
        <taxon>Bacillota</taxon>
        <taxon>Clostridia</taxon>
        <taxon>Eubacteriales</taxon>
        <taxon>Clostridiaceae</taxon>
        <taxon>Clostridium</taxon>
    </lineage>
</organism>
<proteinExistence type="predicted"/>
<dbReference type="Pfam" id="PF00583">
    <property type="entry name" value="Acetyltransf_1"/>
    <property type="match status" value="1"/>
</dbReference>
<dbReference type="Proteomes" id="UP000070260">
    <property type="component" value="Chromosome"/>
</dbReference>
<dbReference type="EMBL" id="CP010994">
    <property type="protein sequence ID" value="AMN35218.1"/>
    <property type="molecule type" value="Genomic_DNA"/>
</dbReference>
<reference evidence="1 2" key="1">
    <citation type="journal article" date="2016" name="PLoS ONE">
        <title>Plasmid Characterization and Chromosome Analysis of Two netF+ Clostridium perfringens Isolates Associated with Foal and Canine Necrotizing Enteritis.</title>
        <authorList>
            <person name="Mehdizadeh Gohari I."/>
            <person name="Kropinski A.M."/>
            <person name="Weese S.J."/>
            <person name="Parreira V.R."/>
            <person name="Whitehead A.E."/>
            <person name="Boerlin P."/>
            <person name="Prescott J.F."/>
        </authorList>
    </citation>
    <scope>NUCLEOTIDE SEQUENCE [LARGE SCALE GENOMIC DNA]</scope>
    <source>
        <strain evidence="1 2">JP838</strain>
    </source>
</reference>
<dbReference type="PATRIC" id="fig|1502.177.peg.1093"/>
<dbReference type="RefSeq" id="WP_061427098.1">
    <property type="nucleotide sequence ID" value="NZ_CATNZO010000001.1"/>
</dbReference>
<dbReference type="Gene3D" id="3.40.630.30">
    <property type="match status" value="1"/>
</dbReference>
<evidence type="ECO:0000313" key="2">
    <source>
        <dbReference type="Proteomes" id="UP000070260"/>
    </source>
</evidence>
<dbReference type="InterPro" id="IPR016181">
    <property type="entry name" value="Acyl_CoA_acyltransferase"/>
</dbReference>
<evidence type="ECO:0000313" key="1">
    <source>
        <dbReference type="EMBL" id="AMN35218.1"/>
    </source>
</evidence>
<dbReference type="InterPro" id="IPR000182">
    <property type="entry name" value="GNAT_dom"/>
</dbReference>
<dbReference type="SUPFAM" id="SSF55729">
    <property type="entry name" value="Acyl-CoA N-acyltransferases (Nat)"/>
    <property type="match status" value="1"/>
</dbReference>